<feature type="transmembrane region" description="Helical" evidence="2">
    <location>
        <begin position="198"/>
        <end position="216"/>
    </location>
</feature>
<feature type="transmembrane region" description="Helical" evidence="2">
    <location>
        <begin position="167"/>
        <end position="186"/>
    </location>
</feature>
<evidence type="ECO:0000313" key="4">
    <source>
        <dbReference type="Proteomes" id="UP000886998"/>
    </source>
</evidence>
<reference evidence="3" key="1">
    <citation type="submission" date="2020-08" db="EMBL/GenBank/DDBJ databases">
        <title>Multicomponent nature underlies the extraordinary mechanical properties of spider dragline silk.</title>
        <authorList>
            <person name="Kono N."/>
            <person name="Nakamura H."/>
            <person name="Mori M."/>
            <person name="Yoshida Y."/>
            <person name="Ohtoshi R."/>
            <person name="Malay A.D."/>
            <person name="Moran D.A.P."/>
            <person name="Tomita M."/>
            <person name="Numata K."/>
            <person name="Arakawa K."/>
        </authorList>
    </citation>
    <scope>NUCLEOTIDE SEQUENCE</scope>
</reference>
<proteinExistence type="predicted"/>
<dbReference type="OrthoDB" id="10408862at2759"/>
<gene>
    <name evidence="3" type="ORF">TNIN_284891</name>
</gene>
<keyword evidence="4" id="KW-1185">Reference proteome</keyword>
<feature type="transmembrane region" description="Helical" evidence="2">
    <location>
        <begin position="97"/>
        <end position="127"/>
    </location>
</feature>
<dbReference type="EMBL" id="BMAV01001519">
    <property type="protein sequence ID" value="GFY39731.1"/>
    <property type="molecule type" value="Genomic_DNA"/>
</dbReference>
<evidence type="ECO:0000256" key="1">
    <source>
        <dbReference type="SAM" id="MobiDB-lite"/>
    </source>
</evidence>
<keyword evidence="2" id="KW-0472">Membrane</keyword>
<feature type="region of interest" description="Disordered" evidence="1">
    <location>
        <begin position="294"/>
        <end position="316"/>
    </location>
</feature>
<comment type="caution">
    <text evidence="3">The sequence shown here is derived from an EMBL/GenBank/DDBJ whole genome shotgun (WGS) entry which is preliminary data.</text>
</comment>
<evidence type="ECO:0000256" key="2">
    <source>
        <dbReference type="SAM" id="Phobius"/>
    </source>
</evidence>
<evidence type="ECO:0000313" key="3">
    <source>
        <dbReference type="EMBL" id="GFY39731.1"/>
    </source>
</evidence>
<protein>
    <submittedName>
        <fullName evidence="3">Uncharacterized protein</fullName>
    </submittedName>
</protein>
<feature type="compositionally biased region" description="Basic and acidic residues" evidence="1">
    <location>
        <begin position="297"/>
        <end position="307"/>
    </location>
</feature>
<sequence>MFDFVIFILMVWNRKVFVEVARQISSFAIRMHISELKLKSVVYKAKRISFMWLLAHIFMMIATVLIFNEKQRGALGIFKAYTFNLVNSELLQQHKGLLLFVAGVMTFMWNFASMLFVSFHSIVCFFLSSIIDTLNKKIGMAKLDEIRELFDILNYVDIMIRYVDRSISVLAFFTFLNVLGICIELSTQHLAFIDGFKMIFLLYNFALSLHLVIWAAEVDDVGRKLRMSGHGISWKKPQFAKTSATNQENLLMNPNRKETFTVQEERLKNIATSSFRKIQSSSCNRKPFVAEAGKCSKSRESSDESEQKGNVYSSRGTFPKTIATSFIKKIQNSSCNRKPFVAEADECN</sequence>
<organism evidence="3 4">
    <name type="scientific">Trichonephila inaurata madagascariensis</name>
    <dbReference type="NCBI Taxonomy" id="2747483"/>
    <lineage>
        <taxon>Eukaryota</taxon>
        <taxon>Metazoa</taxon>
        <taxon>Ecdysozoa</taxon>
        <taxon>Arthropoda</taxon>
        <taxon>Chelicerata</taxon>
        <taxon>Arachnida</taxon>
        <taxon>Araneae</taxon>
        <taxon>Araneomorphae</taxon>
        <taxon>Entelegynae</taxon>
        <taxon>Araneoidea</taxon>
        <taxon>Nephilidae</taxon>
        <taxon>Trichonephila</taxon>
        <taxon>Trichonephila inaurata</taxon>
    </lineage>
</organism>
<keyword evidence="2" id="KW-0812">Transmembrane</keyword>
<feature type="transmembrane region" description="Helical" evidence="2">
    <location>
        <begin position="48"/>
        <end position="67"/>
    </location>
</feature>
<dbReference type="Proteomes" id="UP000886998">
    <property type="component" value="Unassembled WGS sequence"/>
</dbReference>
<accession>A0A8X6WTX0</accession>
<name>A0A8X6WTX0_9ARAC</name>
<dbReference type="AlphaFoldDB" id="A0A8X6WTX0"/>
<keyword evidence="2" id="KW-1133">Transmembrane helix</keyword>